<accession>A0A438KL88</accession>
<gene>
    <name evidence="1" type="ORF">CK203_001356</name>
</gene>
<organism evidence="1 2">
    <name type="scientific">Vitis vinifera</name>
    <name type="common">Grape</name>
    <dbReference type="NCBI Taxonomy" id="29760"/>
    <lineage>
        <taxon>Eukaryota</taxon>
        <taxon>Viridiplantae</taxon>
        <taxon>Streptophyta</taxon>
        <taxon>Embryophyta</taxon>
        <taxon>Tracheophyta</taxon>
        <taxon>Spermatophyta</taxon>
        <taxon>Magnoliopsida</taxon>
        <taxon>eudicotyledons</taxon>
        <taxon>Gunneridae</taxon>
        <taxon>Pentapetalae</taxon>
        <taxon>rosids</taxon>
        <taxon>Vitales</taxon>
        <taxon>Vitaceae</taxon>
        <taxon>Viteae</taxon>
        <taxon>Vitis</taxon>
    </lineage>
</organism>
<comment type="caution">
    <text evidence="1">The sequence shown here is derived from an EMBL/GenBank/DDBJ whole genome shotgun (WGS) entry which is preliminary data.</text>
</comment>
<name>A0A438KL88_VITVI</name>
<dbReference type="AlphaFoldDB" id="A0A438KL88"/>
<dbReference type="EMBL" id="QGNW01000004">
    <property type="protein sequence ID" value="RVX21927.1"/>
    <property type="molecule type" value="Genomic_DNA"/>
</dbReference>
<protein>
    <recommendedName>
        <fullName evidence="3">DUF4283 domain-containing protein</fullName>
    </recommendedName>
</protein>
<reference evidence="1 2" key="1">
    <citation type="journal article" date="2018" name="PLoS Genet.">
        <title>Population sequencing reveals clonal diversity and ancestral inbreeding in the grapevine cultivar Chardonnay.</title>
        <authorList>
            <person name="Roach M.J."/>
            <person name="Johnson D.L."/>
            <person name="Bohlmann J."/>
            <person name="van Vuuren H.J."/>
            <person name="Jones S.J."/>
            <person name="Pretorius I.S."/>
            <person name="Schmidt S.A."/>
            <person name="Borneman A.R."/>
        </authorList>
    </citation>
    <scope>NUCLEOTIDE SEQUENCE [LARGE SCALE GENOMIC DNA]</scope>
    <source>
        <strain evidence="2">cv. Chardonnay</strain>
        <tissue evidence="1">Leaf</tissue>
    </source>
</reference>
<proteinExistence type="predicted"/>
<evidence type="ECO:0000313" key="2">
    <source>
        <dbReference type="Proteomes" id="UP000288805"/>
    </source>
</evidence>
<sequence>MLDRGGRDKGNLGEIIWASSLALEPRDFEESGDECGGFITVDEQTKTMGELQWARILVRGRGDARPSVLEVEAEEEVYAVSLWWECRPVLMQTSRWSS</sequence>
<evidence type="ECO:0000313" key="1">
    <source>
        <dbReference type="EMBL" id="RVX21927.1"/>
    </source>
</evidence>
<evidence type="ECO:0008006" key="3">
    <source>
        <dbReference type="Google" id="ProtNLM"/>
    </source>
</evidence>
<dbReference type="PANTHER" id="PTHR34427:SF5">
    <property type="entry name" value="DUF4283 DOMAIN-CONTAINING PROTEIN"/>
    <property type="match status" value="1"/>
</dbReference>
<dbReference type="PANTHER" id="PTHR34427">
    <property type="entry name" value="DUF4283 DOMAIN PROTEIN"/>
    <property type="match status" value="1"/>
</dbReference>
<dbReference type="Proteomes" id="UP000288805">
    <property type="component" value="Unassembled WGS sequence"/>
</dbReference>